<proteinExistence type="inferred from homology"/>
<protein>
    <submittedName>
        <fullName evidence="7">Glycerol kinase</fullName>
        <ecNumber evidence="7">2.7.1.30</ecNumber>
    </submittedName>
</protein>
<accession>A0A2X2IYY6</accession>
<name>A0A2X2IYY6_SPHMU</name>
<dbReference type="Gene3D" id="3.30.420.40">
    <property type="match status" value="2"/>
</dbReference>
<evidence type="ECO:0000256" key="1">
    <source>
        <dbReference type="ARBA" id="ARBA00009156"/>
    </source>
</evidence>
<dbReference type="CDD" id="cd07770">
    <property type="entry name" value="ASKHA_NBD_FGGY_GntK"/>
    <property type="match status" value="1"/>
</dbReference>
<comment type="similarity">
    <text evidence="1 4">Belongs to the FGGY kinase family.</text>
</comment>
<gene>
    <name evidence="7" type="primary">glpK_1</name>
    <name evidence="7" type="ORF">NCTC11343_01034</name>
</gene>
<dbReference type="Proteomes" id="UP000251241">
    <property type="component" value="Unassembled WGS sequence"/>
</dbReference>
<dbReference type="EC" id="2.7.1.30" evidence="7"/>
<dbReference type="InterPro" id="IPR018484">
    <property type="entry name" value="FGGY_N"/>
</dbReference>
<feature type="domain" description="Carbohydrate kinase FGGY C-terminal" evidence="6">
    <location>
        <begin position="258"/>
        <end position="448"/>
    </location>
</feature>
<feature type="domain" description="Carbohydrate kinase FGGY N-terminal" evidence="5">
    <location>
        <begin position="1"/>
        <end position="248"/>
    </location>
</feature>
<dbReference type="InterPro" id="IPR000577">
    <property type="entry name" value="Carb_kinase_FGGY"/>
</dbReference>
<keyword evidence="2 4" id="KW-0808">Transferase</keyword>
<dbReference type="PANTHER" id="PTHR43095:SF2">
    <property type="entry name" value="GLUCONOKINASE"/>
    <property type="match status" value="1"/>
</dbReference>
<evidence type="ECO:0000256" key="4">
    <source>
        <dbReference type="RuleBase" id="RU003733"/>
    </source>
</evidence>
<evidence type="ECO:0000256" key="2">
    <source>
        <dbReference type="ARBA" id="ARBA00022679"/>
    </source>
</evidence>
<evidence type="ECO:0000313" key="8">
    <source>
        <dbReference type="Proteomes" id="UP000251241"/>
    </source>
</evidence>
<dbReference type="GeneID" id="97178555"/>
<dbReference type="GO" id="GO:0004370">
    <property type="term" value="F:glycerol kinase activity"/>
    <property type="evidence" value="ECO:0007669"/>
    <property type="project" value="UniProtKB-EC"/>
</dbReference>
<organism evidence="7 8">
    <name type="scientific">Sphingobacterium multivorum</name>
    <dbReference type="NCBI Taxonomy" id="28454"/>
    <lineage>
        <taxon>Bacteria</taxon>
        <taxon>Pseudomonadati</taxon>
        <taxon>Bacteroidota</taxon>
        <taxon>Sphingobacteriia</taxon>
        <taxon>Sphingobacteriales</taxon>
        <taxon>Sphingobacteriaceae</taxon>
        <taxon>Sphingobacterium</taxon>
    </lineage>
</organism>
<reference evidence="7 8" key="1">
    <citation type="submission" date="2018-06" db="EMBL/GenBank/DDBJ databases">
        <authorList>
            <consortium name="Pathogen Informatics"/>
            <person name="Doyle S."/>
        </authorList>
    </citation>
    <scope>NUCLEOTIDE SEQUENCE [LARGE SCALE GENOMIC DNA]</scope>
    <source>
        <strain evidence="7 8">NCTC11343</strain>
    </source>
</reference>
<dbReference type="Pfam" id="PF02782">
    <property type="entry name" value="FGGY_C"/>
    <property type="match status" value="1"/>
</dbReference>
<dbReference type="InterPro" id="IPR043129">
    <property type="entry name" value="ATPase_NBD"/>
</dbReference>
<evidence type="ECO:0000259" key="6">
    <source>
        <dbReference type="Pfam" id="PF02782"/>
    </source>
</evidence>
<dbReference type="PANTHER" id="PTHR43095">
    <property type="entry name" value="SUGAR KINASE"/>
    <property type="match status" value="1"/>
</dbReference>
<evidence type="ECO:0000256" key="3">
    <source>
        <dbReference type="ARBA" id="ARBA00022777"/>
    </source>
</evidence>
<dbReference type="PROSITE" id="PS00445">
    <property type="entry name" value="FGGY_KINASES_2"/>
    <property type="match status" value="1"/>
</dbReference>
<dbReference type="SUPFAM" id="SSF53067">
    <property type="entry name" value="Actin-like ATPase domain"/>
    <property type="match status" value="2"/>
</dbReference>
<dbReference type="Pfam" id="PF00370">
    <property type="entry name" value="FGGY_N"/>
    <property type="match status" value="1"/>
</dbReference>
<dbReference type="InterPro" id="IPR018485">
    <property type="entry name" value="FGGY_C"/>
</dbReference>
<dbReference type="RefSeq" id="WP_112373956.1">
    <property type="nucleotide sequence ID" value="NZ_CP069793.1"/>
</dbReference>
<keyword evidence="3 4" id="KW-0418">Kinase</keyword>
<sequence length="503" mass="54977">MIIGLDIGTSSAKAVAFDHAGNILSQHSIPYPIINPLEGWYEQDPEIVYGACIDSIMHVMISLRQSSVEIPKPVCISVSSAMHGLIAVDSAGQPLSNCIIWADRRSEHIAVALEASEAGRLLYQQTGTPIHPMSLLCKLMWIGANDQKLFAQSYKFIGIKEFLFYRLFGVYVVDHSIASATGLFDIHHLRWSDQALSLAGISEEQLASPVPVNYILNMPSREIAALMHIPEDTPFVIGGSDGCLANLGVGAIRPGVASVTVGTSGAIRVASSQANQEKKQRLFTYLLRSNEYIIGGAVNNGGVLRNWFRDNFLNEYTQMEADGDLSASLDALIGSVVPGAEGLIFLPYLTGERAPHWNSNAKGVYFGIQLHHGRAHFARAMMEGMLFAIYSVGIALEENTGPIHTIFASGGLARSSLFVQMLADIFNKPVFTKNTVESSAWGAALIGLEALGIQGCEPTIKNKQAEGEQETEHYYKPSAENHAVYMKNFRKFERLYHILEGEF</sequence>
<evidence type="ECO:0000313" key="7">
    <source>
        <dbReference type="EMBL" id="SPZ84493.1"/>
    </source>
</evidence>
<dbReference type="PIRSF" id="PIRSF000538">
    <property type="entry name" value="GlpK"/>
    <property type="match status" value="1"/>
</dbReference>
<dbReference type="InterPro" id="IPR018483">
    <property type="entry name" value="Carb_kinase_FGGY_CS"/>
</dbReference>
<dbReference type="AlphaFoldDB" id="A0A2X2IYY6"/>
<evidence type="ECO:0000259" key="5">
    <source>
        <dbReference type="Pfam" id="PF00370"/>
    </source>
</evidence>
<dbReference type="EMBL" id="UAUU01000002">
    <property type="protein sequence ID" value="SPZ84493.1"/>
    <property type="molecule type" value="Genomic_DNA"/>
</dbReference>
<dbReference type="InterPro" id="IPR050406">
    <property type="entry name" value="FGGY_Carb_Kinase"/>
</dbReference>
<dbReference type="GO" id="GO:0005975">
    <property type="term" value="P:carbohydrate metabolic process"/>
    <property type="evidence" value="ECO:0007669"/>
    <property type="project" value="InterPro"/>
</dbReference>